<protein>
    <recommendedName>
        <fullName evidence="2">Hydroxynaphthalene reductase-like protein Arp2</fullName>
    </recommendedName>
</protein>
<dbReference type="Gene3D" id="3.40.50.720">
    <property type="entry name" value="NAD(P)-binding Rossmann-like Domain"/>
    <property type="match status" value="2"/>
</dbReference>
<evidence type="ECO:0000256" key="2">
    <source>
        <dbReference type="ARBA" id="ARBA00015194"/>
    </source>
</evidence>
<gene>
    <name evidence="6" type="ORF">X797_009943</name>
</gene>
<comment type="similarity">
    <text evidence="1 5">Belongs to the short-chain dehydrogenases/reductases (SDR) family.</text>
</comment>
<organism evidence="6 7">
    <name type="scientific">Metarhizium robertsii</name>
    <dbReference type="NCBI Taxonomy" id="568076"/>
    <lineage>
        <taxon>Eukaryota</taxon>
        <taxon>Fungi</taxon>
        <taxon>Dikarya</taxon>
        <taxon>Ascomycota</taxon>
        <taxon>Pezizomycotina</taxon>
        <taxon>Sordariomycetes</taxon>
        <taxon>Hypocreomycetidae</taxon>
        <taxon>Hypocreales</taxon>
        <taxon>Clavicipitaceae</taxon>
        <taxon>Metarhizium</taxon>
    </lineage>
</organism>
<reference evidence="6 7" key="1">
    <citation type="submission" date="2014-02" db="EMBL/GenBank/DDBJ databases">
        <title>The genome sequence of the entomopathogenic fungus Metarhizium robertsii ARSEF 2575.</title>
        <authorList>
            <person name="Giuliano Garisto Donzelli B."/>
            <person name="Roe B.A."/>
            <person name="Macmil S.L."/>
            <person name="Krasnoff S.B."/>
            <person name="Gibson D.M."/>
        </authorList>
    </citation>
    <scope>NUCLEOTIDE SEQUENCE [LARGE SCALE GENOMIC DNA]</scope>
    <source>
        <strain evidence="6 7">ARSEF 2575</strain>
    </source>
</reference>
<dbReference type="CDD" id="cd05233">
    <property type="entry name" value="SDR_c"/>
    <property type="match status" value="1"/>
</dbReference>
<dbReference type="PANTHER" id="PTHR42760:SF122">
    <property type="entry name" value="NAD(P)-BINDING PROTEIN"/>
    <property type="match status" value="1"/>
</dbReference>
<dbReference type="Proteomes" id="UP000030151">
    <property type="component" value="Unassembled WGS sequence"/>
</dbReference>
<dbReference type="AlphaFoldDB" id="A0A0A1UPQ0"/>
<dbReference type="Pfam" id="PF00106">
    <property type="entry name" value="adh_short"/>
    <property type="match status" value="1"/>
</dbReference>
<dbReference type="InterPro" id="IPR002347">
    <property type="entry name" value="SDR_fam"/>
</dbReference>
<evidence type="ECO:0000256" key="4">
    <source>
        <dbReference type="ARBA" id="ARBA00046017"/>
    </source>
</evidence>
<evidence type="ECO:0000313" key="6">
    <source>
        <dbReference type="EMBL" id="EXU97024.1"/>
    </source>
</evidence>
<accession>A0A0A1UPQ0</accession>
<dbReference type="GO" id="GO:0016616">
    <property type="term" value="F:oxidoreductase activity, acting on the CH-OH group of donors, NAD or NADP as acceptor"/>
    <property type="evidence" value="ECO:0007669"/>
    <property type="project" value="TreeGrafter"/>
</dbReference>
<sequence length="262" mass="27038">MSAANPPRPSRSLQGKVAIVTGAGSRGETIGNGRAIALLLAEDGAKVVCVDREEALAQRTAELVLAENEGASALAVAADVSSAEECARVVDAALRLFGRVDVLVNGVGVNVTSMMLMAKYAVPAMRDNEPEAGVRGSIVNLGSVAGLRGGTPSLLYPTSKGAVVNMTRAMAAHHAKDGVRVNCVCPGMLYTPMVYDAEGGMSAEVREARRRRSLLQTEGNAWDCAGPVRFLAGGEARWITGTVLTVDAGATCALAVSMPDGE</sequence>
<dbReference type="PROSITE" id="PS00061">
    <property type="entry name" value="ADH_SHORT"/>
    <property type="match status" value="1"/>
</dbReference>
<dbReference type="PANTHER" id="PTHR42760">
    <property type="entry name" value="SHORT-CHAIN DEHYDROGENASES/REDUCTASES FAMILY MEMBER"/>
    <property type="match status" value="1"/>
</dbReference>
<dbReference type="HOGENOM" id="CLU_010194_2_10_1"/>
<proteinExistence type="inferred from homology"/>
<dbReference type="EMBL" id="JELW01000042">
    <property type="protein sequence ID" value="EXU97024.1"/>
    <property type="molecule type" value="Genomic_DNA"/>
</dbReference>
<dbReference type="SUPFAM" id="SSF51735">
    <property type="entry name" value="NAD(P)-binding Rossmann-fold domains"/>
    <property type="match status" value="1"/>
</dbReference>
<evidence type="ECO:0000256" key="5">
    <source>
        <dbReference type="RuleBase" id="RU000363"/>
    </source>
</evidence>
<dbReference type="InterPro" id="IPR020904">
    <property type="entry name" value="Sc_DH/Rdtase_CS"/>
</dbReference>
<dbReference type="PRINTS" id="PR00080">
    <property type="entry name" value="SDRFAMILY"/>
</dbReference>
<name>A0A0A1UPQ0_9HYPO</name>
<dbReference type="InterPro" id="IPR036291">
    <property type="entry name" value="NAD(P)-bd_dom_sf"/>
</dbReference>
<dbReference type="GO" id="GO:0048038">
    <property type="term" value="F:quinone binding"/>
    <property type="evidence" value="ECO:0007669"/>
    <property type="project" value="TreeGrafter"/>
</dbReference>
<evidence type="ECO:0000256" key="1">
    <source>
        <dbReference type="ARBA" id="ARBA00006484"/>
    </source>
</evidence>
<comment type="caution">
    <text evidence="6">The sequence shown here is derived from an EMBL/GenBank/DDBJ whole genome shotgun (WGS) entry which is preliminary data.</text>
</comment>
<evidence type="ECO:0000313" key="7">
    <source>
        <dbReference type="Proteomes" id="UP000030151"/>
    </source>
</evidence>
<dbReference type="PRINTS" id="PR00081">
    <property type="entry name" value="GDHRDH"/>
</dbReference>
<dbReference type="OrthoDB" id="1393670at2759"/>
<dbReference type="GO" id="GO:0006633">
    <property type="term" value="P:fatty acid biosynthetic process"/>
    <property type="evidence" value="ECO:0007669"/>
    <property type="project" value="TreeGrafter"/>
</dbReference>
<keyword evidence="3" id="KW-0521">NADP</keyword>
<comment type="function">
    <text evidence="4">Hydroxynaphthalene reductase-like protein; part of the Pks2 gene cluster that mediates the formation of infectious structures (appressoria), enabling these fungi to kill insects faster. The product of the Pks2 gene cluster is different from the one of Pks1 and has still not been identified.</text>
</comment>
<evidence type="ECO:0000256" key="3">
    <source>
        <dbReference type="ARBA" id="ARBA00022857"/>
    </source>
</evidence>